<proteinExistence type="inferred from homology"/>
<evidence type="ECO:0000313" key="3">
    <source>
        <dbReference type="EMBL" id="MCV9880974.1"/>
    </source>
</evidence>
<gene>
    <name evidence="2" type="ORF">NC803_01145</name>
    <name evidence="3" type="ORF">NC856_01600</name>
</gene>
<organism evidence="2 5">
    <name type="scientific">Brenneria izbisi</name>
    <dbReference type="NCBI Taxonomy" id="2939450"/>
    <lineage>
        <taxon>Bacteria</taxon>
        <taxon>Pseudomonadati</taxon>
        <taxon>Pseudomonadota</taxon>
        <taxon>Gammaproteobacteria</taxon>
        <taxon>Enterobacterales</taxon>
        <taxon>Pectobacteriaceae</taxon>
        <taxon>Brenneria</taxon>
    </lineage>
</organism>
<dbReference type="InterPro" id="IPR016155">
    <property type="entry name" value="Mopterin_synth/thiamin_S_b"/>
</dbReference>
<dbReference type="Pfam" id="PF03658">
    <property type="entry name" value="Ub-RnfH"/>
    <property type="match status" value="1"/>
</dbReference>
<dbReference type="RefSeq" id="WP_264088661.1">
    <property type="nucleotide sequence ID" value="NZ_JAMPJT010000001.1"/>
</dbReference>
<dbReference type="AlphaFoldDB" id="A0AA42C2J4"/>
<protein>
    <submittedName>
        <fullName evidence="2">RnfH family protein</fullName>
    </submittedName>
</protein>
<comment type="caution">
    <text evidence="2">The sequence shown here is derived from an EMBL/GenBank/DDBJ whole genome shotgun (WGS) entry which is preliminary data.</text>
</comment>
<accession>A0AA42C2J4</accession>
<dbReference type="Gene3D" id="3.10.20.280">
    <property type="entry name" value="RnfH-like"/>
    <property type="match status" value="1"/>
</dbReference>
<dbReference type="SUPFAM" id="SSF54285">
    <property type="entry name" value="MoaD/ThiS"/>
    <property type="match status" value="1"/>
</dbReference>
<dbReference type="InterPro" id="IPR005346">
    <property type="entry name" value="RnfH"/>
</dbReference>
<dbReference type="EMBL" id="JAMPJU010000001">
    <property type="protein sequence ID" value="MCV9880974.1"/>
    <property type="molecule type" value="Genomic_DNA"/>
</dbReference>
<evidence type="ECO:0000313" key="5">
    <source>
        <dbReference type="Proteomes" id="UP001165569"/>
    </source>
</evidence>
<dbReference type="InterPro" id="IPR037021">
    <property type="entry name" value="RnfH_sf"/>
</dbReference>
<keyword evidence="4" id="KW-1185">Reference proteome</keyword>
<evidence type="ECO:0000313" key="2">
    <source>
        <dbReference type="EMBL" id="MCV9877460.1"/>
    </source>
</evidence>
<dbReference type="Proteomes" id="UP001165569">
    <property type="component" value="Unassembled WGS sequence"/>
</dbReference>
<evidence type="ECO:0000256" key="1">
    <source>
        <dbReference type="ARBA" id="ARBA00010645"/>
    </source>
</evidence>
<reference evidence="2" key="1">
    <citation type="submission" date="2022-04" db="EMBL/GenBank/DDBJ databases">
        <title>Brenneria sp. isolated from walnut trees in Serbia.</title>
        <authorList>
            <person name="Gasic K."/>
            <person name="Zlatkovic N."/>
            <person name="Kuzmanovic N."/>
        </authorList>
    </citation>
    <scope>NUCLEOTIDE SEQUENCE</scope>
    <source>
        <strain evidence="3">KBI 423</strain>
        <strain evidence="2">KBI 447</strain>
    </source>
</reference>
<sequence length="87" mass="9735">MKFTIAHVNGDQSRCVEMDLPAPITLREAFLASPLPALFPWLDPDTHRMGVFGRLCAADTEVHEGDRVEIYLPIQRAARQADDDDEA</sequence>
<evidence type="ECO:0000313" key="4">
    <source>
        <dbReference type="Proteomes" id="UP001165568"/>
    </source>
</evidence>
<name>A0AA42C2J4_9GAMM</name>
<comment type="similarity">
    <text evidence="1">Belongs to the UPF0125 (RnfH) family.</text>
</comment>
<dbReference type="Proteomes" id="UP001165568">
    <property type="component" value="Unassembled WGS sequence"/>
</dbReference>
<dbReference type="EMBL" id="JAMPJT010000001">
    <property type="protein sequence ID" value="MCV9877460.1"/>
    <property type="molecule type" value="Genomic_DNA"/>
</dbReference>